<evidence type="ECO:0000313" key="2">
    <source>
        <dbReference type="EMBL" id="RRQ03369.1"/>
    </source>
</evidence>
<evidence type="ECO:0000256" key="1">
    <source>
        <dbReference type="SAM" id="MobiDB-lite"/>
    </source>
</evidence>
<dbReference type="Proteomes" id="UP000278422">
    <property type="component" value="Unassembled WGS sequence"/>
</dbReference>
<organism evidence="2 3">
    <name type="scientific">Corynebacterium bovis</name>
    <dbReference type="NCBI Taxonomy" id="36808"/>
    <lineage>
        <taxon>Bacteria</taxon>
        <taxon>Bacillati</taxon>
        <taxon>Actinomycetota</taxon>
        <taxon>Actinomycetes</taxon>
        <taxon>Mycobacteriales</taxon>
        <taxon>Corynebacteriaceae</taxon>
        <taxon>Corynebacterium</taxon>
    </lineage>
</organism>
<gene>
    <name evidence="2" type="ORF">CXF42_07335</name>
</gene>
<evidence type="ECO:0000313" key="3">
    <source>
        <dbReference type="Proteomes" id="UP000278422"/>
    </source>
</evidence>
<sequence length="77" mass="8371">MSINAVPPVRAARGTVPTPLPTRHPPRPPRPRGPDPTPLPTGPPRPPRGPHPGQKPMRPSCFGSVCQFFATLIRRSR</sequence>
<proteinExistence type="predicted"/>
<dbReference type="AlphaFoldDB" id="A0A426Q3V7"/>
<name>A0A426Q3V7_9CORY</name>
<accession>A0A426Q3V7</accession>
<reference evidence="2 3" key="1">
    <citation type="submission" date="2018-01" db="EMBL/GenBank/DDBJ databases">
        <title>Twenty Corynebacterium bovis Genomes.</title>
        <authorList>
            <person name="Gulvik C.A."/>
        </authorList>
    </citation>
    <scope>NUCLEOTIDE SEQUENCE [LARGE SCALE GENOMIC DNA]</scope>
    <source>
        <strain evidence="2 3">16-2004</strain>
    </source>
</reference>
<keyword evidence="3" id="KW-1185">Reference proteome</keyword>
<feature type="compositionally biased region" description="Pro residues" evidence="1">
    <location>
        <begin position="34"/>
        <end position="50"/>
    </location>
</feature>
<dbReference type="EMBL" id="PQNQ01000019">
    <property type="protein sequence ID" value="RRQ03369.1"/>
    <property type="molecule type" value="Genomic_DNA"/>
</dbReference>
<feature type="region of interest" description="Disordered" evidence="1">
    <location>
        <begin position="1"/>
        <end position="61"/>
    </location>
</feature>
<comment type="caution">
    <text evidence="2">The sequence shown here is derived from an EMBL/GenBank/DDBJ whole genome shotgun (WGS) entry which is preliminary data.</text>
</comment>
<protein>
    <submittedName>
        <fullName evidence="2">Uncharacterized protein</fullName>
    </submittedName>
</protein>